<name>A0A095SM18_9GAMM</name>
<dbReference type="eggNOG" id="COG2226">
    <property type="taxonomic scope" value="Bacteria"/>
</dbReference>
<comment type="caution">
    <text evidence="4">The sequence shown here is derived from an EMBL/GenBank/DDBJ whole genome shotgun (WGS) entry which is preliminary data.</text>
</comment>
<evidence type="ECO:0000313" key="4">
    <source>
        <dbReference type="EMBL" id="KGD65587.1"/>
    </source>
</evidence>
<organism evidence="4 5">
    <name type="scientific">Alcanivorax nanhaiticus</name>
    <dbReference type="NCBI Taxonomy" id="1177154"/>
    <lineage>
        <taxon>Bacteria</taxon>
        <taxon>Pseudomonadati</taxon>
        <taxon>Pseudomonadota</taxon>
        <taxon>Gammaproteobacteria</taxon>
        <taxon>Oceanospirillales</taxon>
        <taxon>Alcanivoracaceae</taxon>
        <taxon>Alcanivorax</taxon>
    </lineage>
</organism>
<evidence type="ECO:0000313" key="5">
    <source>
        <dbReference type="Proteomes" id="UP000029444"/>
    </source>
</evidence>
<protein>
    <submittedName>
        <fullName evidence="4">Type 11 methyltransferase</fullName>
    </submittedName>
</protein>
<dbReference type="Pfam" id="PF13649">
    <property type="entry name" value="Methyltransf_25"/>
    <property type="match status" value="1"/>
</dbReference>
<gene>
    <name evidence="4" type="ORF">Y5S_00811</name>
</gene>
<dbReference type="CDD" id="cd02440">
    <property type="entry name" value="AdoMet_MTases"/>
    <property type="match status" value="1"/>
</dbReference>
<dbReference type="STRING" id="1177154.Y5S_00811"/>
<dbReference type="EMBL" id="ARXV01000003">
    <property type="protein sequence ID" value="KGD65587.1"/>
    <property type="molecule type" value="Genomic_DNA"/>
</dbReference>
<dbReference type="GO" id="GO:0008168">
    <property type="term" value="F:methyltransferase activity"/>
    <property type="evidence" value="ECO:0007669"/>
    <property type="project" value="UniProtKB-KW"/>
</dbReference>
<keyword evidence="2 4" id="KW-0808">Transferase</keyword>
<evidence type="ECO:0000259" key="3">
    <source>
        <dbReference type="Pfam" id="PF13649"/>
    </source>
</evidence>
<dbReference type="PANTHER" id="PTHR43861">
    <property type="entry name" value="TRANS-ACONITATE 2-METHYLTRANSFERASE-RELATED"/>
    <property type="match status" value="1"/>
</dbReference>
<keyword evidence="1 4" id="KW-0489">Methyltransferase</keyword>
<dbReference type="OrthoDB" id="6681190at2"/>
<dbReference type="Gene3D" id="3.40.50.150">
    <property type="entry name" value="Vaccinia Virus protein VP39"/>
    <property type="match status" value="1"/>
</dbReference>
<feature type="domain" description="Methyltransferase" evidence="3">
    <location>
        <begin position="45"/>
        <end position="134"/>
    </location>
</feature>
<reference evidence="4 5" key="1">
    <citation type="submission" date="2012-09" db="EMBL/GenBank/DDBJ databases">
        <title>Genome Sequence of alkane-degrading Bacterium Alcanivorax sp. 19-m-6.</title>
        <authorList>
            <person name="Lai Q."/>
            <person name="Shao Z."/>
        </authorList>
    </citation>
    <scope>NUCLEOTIDE SEQUENCE [LARGE SCALE GENOMIC DNA]</scope>
    <source>
        <strain evidence="4 5">19-m-6</strain>
    </source>
</reference>
<dbReference type="GO" id="GO:0032259">
    <property type="term" value="P:methylation"/>
    <property type="evidence" value="ECO:0007669"/>
    <property type="project" value="UniProtKB-KW"/>
</dbReference>
<dbReference type="Proteomes" id="UP000029444">
    <property type="component" value="Unassembled WGS sequence"/>
</dbReference>
<dbReference type="RefSeq" id="WP_035230736.1">
    <property type="nucleotide sequence ID" value="NZ_ARXV01000003.1"/>
</dbReference>
<sequence length="199" mass="22873">MKPIETGRKYDTITRLWESDKFNRQNGIEQHRRAMQFVSHKGRALDVGCGCTGRFIDLMKEEGFQPEGLDISEKMLQLARQRHPEVAFHHEDICQWQRPNEYTFISAWDSIWHVPLAEQKNVITRLVTSLAKGGVLIFSFGGTDEPGDHRDAFMGPEMYYSSLGTKGFVQLLGELGCALKHLEFDQYPELHAYLIAEKL</sequence>
<dbReference type="SUPFAM" id="SSF53335">
    <property type="entry name" value="S-adenosyl-L-methionine-dependent methyltransferases"/>
    <property type="match status" value="1"/>
</dbReference>
<evidence type="ECO:0000256" key="1">
    <source>
        <dbReference type="ARBA" id="ARBA00022603"/>
    </source>
</evidence>
<accession>A0A095SM18</accession>
<dbReference type="PANTHER" id="PTHR43861:SF1">
    <property type="entry name" value="TRANS-ACONITATE 2-METHYLTRANSFERASE"/>
    <property type="match status" value="1"/>
</dbReference>
<dbReference type="AlphaFoldDB" id="A0A095SM18"/>
<proteinExistence type="predicted"/>
<evidence type="ECO:0000256" key="2">
    <source>
        <dbReference type="ARBA" id="ARBA00022679"/>
    </source>
</evidence>
<dbReference type="PATRIC" id="fig|1177154.3.peg.818"/>
<dbReference type="InterPro" id="IPR041698">
    <property type="entry name" value="Methyltransf_25"/>
</dbReference>
<keyword evidence="5" id="KW-1185">Reference proteome</keyword>
<dbReference type="InterPro" id="IPR029063">
    <property type="entry name" value="SAM-dependent_MTases_sf"/>
</dbReference>